<proteinExistence type="predicted"/>
<protein>
    <submittedName>
        <fullName evidence="1">Uncharacterized protein</fullName>
    </submittedName>
</protein>
<evidence type="ECO:0000313" key="2">
    <source>
        <dbReference type="Proteomes" id="UP000540685"/>
    </source>
</evidence>
<gene>
    <name evidence="1" type="ORF">F4562_002830</name>
</gene>
<keyword evidence="2" id="KW-1185">Reference proteome</keyword>
<dbReference type="Proteomes" id="UP000540685">
    <property type="component" value="Unassembled WGS sequence"/>
</dbReference>
<accession>A0A7W9IFM5</accession>
<sequence>MGSTGISLQVSGDGDRAVLHAAIWEAARDFLDMYTGSPAYETAYSYLSEAIPHEKDLGGWGVDGDWLRWMFPDFAGCCAVSSNIWVHWLQLAFAADWDRFVQLAGQHGLEIVSERPALDGLLANDGSYVTLRGEVWSVDEKGLYGDDKHLPIADLDPDELARHAEACERCMCGPCAMLRPEPGICGVTMVWASMTSGEQGADE</sequence>
<comment type="caution">
    <text evidence="1">The sequence shown here is derived from an EMBL/GenBank/DDBJ whole genome shotgun (WGS) entry which is preliminary data.</text>
</comment>
<dbReference type="AlphaFoldDB" id="A0A7W9IFM5"/>
<evidence type="ECO:0000313" key="1">
    <source>
        <dbReference type="EMBL" id="MBB5819768.1"/>
    </source>
</evidence>
<organism evidence="1 2">
    <name type="scientific">Streptosporangium becharense</name>
    <dbReference type="NCBI Taxonomy" id="1816182"/>
    <lineage>
        <taxon>Bacteria</taxon>
        <taxon>Bacillati</taxon>
        <taxon>Actinomycetota</taxon>
        <taxon>Actinomycetes</taxon>
        <taxon>Streptosporangiales</taxon>
        <taxon>Streptosporangiaceae</taxon>
        <taxon>Streptosporangium</taxon>
    </lineage>
</organism>
<dbReference type="RefSeq" id="WP_184537869.1">
    <property type="nucleotide sequence ID" value="NZ_JACHMP010000001.1"/>
</dbReference>
<dbReference type="EMBL" id="JACHMP010000001">
    <property type="protein sequence ID" value="MBB5819768.1"/>
    <property type="molecule type" value="Genomic_DNA"/>
</dbReference>
<reference evidence="1 2" key="1">
    <citation type="submission" date="2020-08" db="EMBL/GenBank/DDBJ databases">
        <title>Sequencing the genomes of 1000 actinobacteria strains.</title>
        <authorList>
            <person name="Klenk H.-P."/>
        </authorList>
    </citation>
    <scope>NUCLEOTIDE SEQUENCE [LARGE SCALE GENOMIC DNA]</scope>
    <source>
        <strain evidence="1 2">DSM 46887</strain>
    </source>
</reference>
<name>A0A7W9IFM5_9ACTN</name>